<dbReference type="EMBL" id="CAEZVB010000131">
    <property type="protein sequence ID" value="CAB4632775.1"/>
    <property type="molecule type" value="Genomic_DNA"/>
</dbReference>
<organism evidence="2">
    <name type="scientific">freshwater metagenome</name>
    <dbReference type="NCBI Taxonomy" id="449393"/>
    <lineage>
        <taxon>unclassified sequences</taxon>
        <taxon>metagenomes</taxon>
        <taxon>ecological metagenomes</taxon>
    </lineage>
</organism>
<evidence type="ECO:0000313" key="2">
    <source>
        <dbReference type="EMBL" id="CAB4902045.1"/>
    </source>
</evidence>
<reference evidence="2" key="1">
    <citation type="submission" date="2020-05" db="EMBL/GenBank/DDBJ databases">
        <authorList>
            <person name="Chiriac C."/>
            <person name="Salcher M."/>
            <person name="Ghai R."/>
            <person name="Kavagutti S V."/>
        </authorList>
    </citation>
    <scope>NUCLEOTIDE SEQUENCE</scope>
</reference>
<protein>
    <submittedName>
        <fullName evidence="2">Unannotated protein</fullName>
    </submittedName>
</protein>
<evidence type="ECO:0000313" key="1">
    <source>
        <dbReference type="EMBL" id="CAB4632775.1"/>
    </source>
</evidence>
<dbReference type="AlphaFoldDB" id="A0A6J7GAA1"/>
<sequence length="91" mass="10215">MTIPALGALQVWKVRLDSRRRPTLPEEAMRAAGFTAGEELRVRVAEEGMLILETPAHALARARSRVAGVSKDRSIVDEFLAERHVETHREQ</sequence>
<gene>
    <name evidence="1" type="ORF">UFOPK1908_01574</name>
    <name evidence="2" type="ORF">UFOPK3576_00525</name>
</gene>
<name>A0A6J7GAA1_9ZZZZ</name>
<accession>A0A6J7GAA1</accession>
<dbReference type="EMBL" id="CAFBMO010000014">
    <property type="protein sequence ID" value="CAB4902045.1"/>
    <property type="molecule type" value="Genomic_DNA"/>
</dbReference>
<proteinExistence type="predicted"/>